<sequence>MESVSRQTVAAAKLPALNPNEFELWKMRIEQYFLMTDYALWEVILNGDSPPLTRSVEGVETPYPPTTGTIFILELAPYFLGGLLLGIGDKKKIRDFRELVVEGFIYTNFSPLINMKPSVKSPGYEIKIASCVIVEANKIIRGCRLELEGHIFIINLIPFGYGSVDVIVGMDWLSKLRVKIVCYEKIIQILLSNEDILEVHGERPKGLKQLKSMKVNEPKLEDILVVCEFPSVFLEDLSGLPPSRKGKFRIDLIPGAMLVAKSPYRLAPMEMQELFNQLIEL</sequence>
<dbReference type="InterPro" id="IPR021109">
    <property type="entry name" value="Peptidase_aspartic_dom_sf"/>
</dbReference>
<comment type="caution">
    <text evidence="2">The sequence shown here is derived from an EMBL/GenBank/DDBJ whole genome shotgun (WGS) entry which is preliminary data.</text>
</comment>
<feature type="transmembrane region" description="Helical" evidence="1">
    <location>
        <begin position="68"/>
        <end position="87"/>
    </location>
</feature>
<name>A0A6L2JZW1_TANCI</name>
<dbReference type="Gene3D" id="2.40.70.10">
    <property type="entry name" value="Acid Proteases"/>
    <property type="match status" value="1"/>
</dbReference>
<evidence type="ECO:0000313" key="2">
    <source>
        <dbReference type="EMBL" id="GEU42160.1"/>
    </source>
</evidence>
<keyword evidence="2" id="KW-0548">Nucleotidyltransferase</keyword>
<dbReference type="PANTHER" id="PTHR15503">
    <property type="entry name" value="LDOC1 RELATED"/>
    <property type="match status" value="1"/>
</dbReference>
<keyword evidence="1" id="KW-0472">Membrane</keyword>
<evidence type="ECO:0000256" key="1">
    <source>
        <dbReference type="SAM" id="Phobius"/>
    </source>
</evidence>
<organism evidence="2">
    <name type="scientific">Tanacetum cinerariifolium</name>
    <name type="common">Dalmatian daisy</name>
    <name type="synonym">Chrysanthemum cinerariifolium</name>
    <dbReference type="NCBI Taxonomy" id="118510"/>
    <lineage>
        <taxon>Eukaryota</taxon>
        <taxon>Viridiplantae</taxon>
        <taxon>Streptophyta</taxon>
        <taxon>Embryophyta</taxon>
        <taxon>Tracheophyta</taxon>
        <taxon>Spermatophyta</taxon>
        <taxon>Magnoliopsida</taxon>
        <taxon>eudicotyledons</taxon>
        <taxon>Gunneridae</taxon>
        <taxon>Pentapetalae</taxon>
        <taxon>asterids</taxon>
        <taxon>campanulids</taxon>
        <taxon>Asterales</taxon>
        <taxon>Asteraceae</taxon>
        <taxon>Asteroideae</taxon>
        <taxon>Anthemideae</taxon>
        <taxon>Anthemidinae</taxon>
        <taxon>Tanacetum</taxon>
    </lineage>
</organism>
<dbReference type="AlphaFoldDB" id="A0A6L2JZW1"/>
<dbReference type="GO" id="GO:0003964">
    <property type="term" value="F:RNA-directed DNA polymerase activity"/>
    <property type="evidence" value="ECO:0007669"/>
    <property type="project" value="UniProtKB-KW"/>
</dbReference>
<proteinExistence type="predicted"/>
<dbReference type="PANTHER" id="PTHR15503:SF45">
    <property type="entry name" value="RNA-DIRECTED DNA POLYMERASE HOMOLOG"/>
    <property type="match status" value="1"/>
</dbReference>
<dbReference type="InterPro" id="IPR032567">
    <property type="entry name" value="RTL1-rel"/>
</dbReference>
<protein>
    <submittedName>
        <fullName evidence="2">Putative reverse transcriptase domain-containing protein</fullName>
    </submittedName>
</protein>
<dbReference type="Pfam" id="PF08284">
    <property type="entry name" value="RVP_2"/>
    <property type="match status" value="1"/>
</dbReference>
<keyword evidence="1" id="KW-1133">Transmembrane helix</keyword>
<gene>
    <name evidence="2" type="ORF">Tci_014138</name>
</gene>
<keyword evidence="2" id="KW-0695">RNA-directed DNA polymerase</keyword>
<dbReference type="EMBL" id="BKCJ010001533">
    <property type="protein sequence ID" value="GEU42160.1"/>
    <property type="molecule type" value="Genomic_DNA"/>
</dbReference>
<accession>A0A6L2JZW1</accession>
<keyword evidence="1" id="KW-0812">Transmembrane</keyword>
<keyword evidence="2" id="KW-0808">Transferase</keyword>
<reference evidence="2" key="1">
    <citation type="journal article" date="2019" name="Sci. Rep.">
        <title>Draft genome of Tanacetum cinerariifolium, the natural source of mosquito coil.</title>
        <authorList>
            <person name="Yamashiro T."/>
            <person name="Shiraishi A."/>
            <person name="Satake H."/>
            <person name="Nakayama K."/>
        </authorList>
    </citation>
    <scope>NUCLEOTIDE SEQUENCE</scope>
</reference>